<comment type="catalytic activity">
    <reaction evidence="1">
        <text>ATP + protein L-histidine = ADP + protein N-phospho-L-histidine.</text>
        <dbReference type="EC" id="2.7.13.3"/>
    </reaction>
</comment>
<dbReference type="Gene3D" id="3.30.450.40">
    <property type="match status" value="1"/>
</dbReference>
<gene>
    <name evidence="11" type="ORF">ACFQO6_02170</name>
</gene>
<dbReference type="InterPro" id="IPR029016">
    <property type="entry name" value="GAF-like_dom_sf"/>
</dbReference>
<evidence type="ECO:0000256" key="1">
    <source>
        <dbReference type="ARBA" id="ARBA00000085"/>
    </source>
</evidence>
<dbReference type="InterPro" id="IPR050736">
    <property type="entry name" value="Sensor_HK_Regulatory"/>
</dbReference>
<dbReference type="Pfam" id="PF02518">
    <property type="entry name" value="HATPase_c"/>
    <property type="match status" value="1"/>
</dbReference>
<evidence type="ECO:0000256" key="9">
    <source>
        <dbReference type="SAM" id="MobiDB-lite"/>
    </source>
</evidence>
<dbReference type="InterPro" id="IPR003018">
    <property type="entry name" value="GAF"/>
</dbReference>
<dbReference type="SMART" id="SM00388">
    <property type="entry name" value="HisKA"/>
    <property type="match status" value="1"/>
</dbReference>
<evidence type="ECO:0000256" key="4">
    <source>
        <dbReference type="ARBA" id="ARBA00022553"/>
    </source>
</evidence>
<evidence type="ECO:0000256" key="5">
    <source>
        <dbReference type="ARBA" id="ARBA00022679"/>
    </source>
</evidence>
<evidence type="ECO:0000256" key="3">
    <source>
        <dbReference type="ARBA" id="ARBA00012438"/>
    </source>
</evidence>
<comment type="subcellular location">
    <subcellularLocation>
        <location evidence="2">Cell membrane</location>
    </subcellularLocation>
</comment>
<feature type="coiled-coil region" evidence="8">
    <location>
        <begin position="349"/>
        <end position="376"/>
    </location>
</feature>
<keyword evidence="7" id="KW-0902">Two-component regulatory system</keyword>
<dbReference type="CDD" id="cd00082">
    <property type="entry name" value="HisKA"/>
    <property type="match status" value="1"/>
</dbReference>
<dbReference type="InterPro" id="IPR036097">
    <property type="entry name" value="HisK_dim/P_sf"/>
</dbReference>
<keyword evidence="8" id="KW-0175">Coiled coil</keyword>
<evidence type="ECO:0000256" key="6">
    <source>
        <dbReference type="ARBA" id="ARBA00022777"/>
    </source>
</evidence>
<comment type="caution">
    <text evidence="11">The sequence shown here is derived from an EMBL/GenBank/DDBJ whole genome shotgun (WGS) entry which is preliminary data.</text>
</comment>
<keyword evidence="11" id="KW-0547">Nucleotide-binding</keyword>
<dbReference type="InterPro" id="IPR004358">
    <property type="entry name" value="Sig_transdc_His_kin-like_C"/>
</dbReference>
<dbReference type="PROSITE" id="PS50109">
    <property type="entry name" value="HIS_KIN"/>
    <property type="match status" value="1"/>
</dbReference>
<proteinExistence type="predicted"/>
<dbReference type="CDD" id="cd00075">
    <property type="entry name" value="HATPase"/>
    <property type="match status" value="1"/>
</dbReference>
<dbReference type="Pfam" id="PF00512">
    <property type="entry name" value="HisKA"/>
    <property type="match status" value="1"/>
</dbReference>
<dbReference type="SMART" id="SM00387">
    <property type="entry name" value="HATPase_c"/>
    <property type="match status" value="1"/>
</dbReference>
<evidence type="ECO:0000313" key="12">
    <source>
        <dbReference type="Proteomes" id="UP001596524"/>
    </source>
</evidence>
<keyword evidence="4" id="KW-0597">Phosphoprotein</keyword>
<keyword evidence="5" id="KW-0808">Transferase</keyword>
<dbReference type="PANTHER" id="PTHR43711:SF28">
    <property type="entry name" value="SENSOR HISTIDINE KINASE YXDK"/>
    <property type="match status" value="1"/>
</dbReference>
<protein>
    <recommendedName>
        <fullName evidence="3">histidine kinase</fullName>
        <ecNumber evidence="3">2.7.13.3</ecNumber>
    </recommendedName>
</protein>
<evidence type="ECO:0000313" key="11">
    <source>
        <dbReference type="EMBL" id="MFC7359058.1"/>
    </source>
</evidence>
<name>A0ABW2MWI9_9ACTN</name>
<evidence type="ECO:0000256" key="7">
    <source>
        <dbReference type="ARBA" id="ARBA00023012"/>
    </source>
</evidence>
<dbReference type="InterPro" id="IPR003661">
    <property type="entry name" value="HisK_dim/P_dom"/>
</dbReference>
<dbReference type="SUPFAM" id="SSF55781">
    <property type="entry name" value="GAF domain-like"/>
    <property type="match status" value="1"/>
</dbReference>
<dbReference type="EMBL" id="JBHTCH010000001">
    <property type="protein sequence ID" value="MFC7359058.1"/>
    <property type="molecule type" value="Genomic_DNA"/>
</dbReference>
<dbReference type="InterPro" id="IPR036890">
    <property type="entry name" value="HATPase_C_sf"/>
</dbReference>
<dbReference type="EC" id="2.7.13.3" evidence="3"/>
<dbReference type="Gene3D" id="1.10.287.130">
    <property type="match status" value="1"/>
</dbReference>
<dbReference type="InterPro" id="IPR003594">
    <property type="entry name" value="HATPase_dom"/>
</dbReference>
<dbReference type="PRINTS" id="PR00344">
    <property type="entry name" value="BCTRLSENSOR"/>
</dbReference>
<dbReference type="GO" id="GO:0005524">
    <property type="term" value="F:ATP binding"/>
    <property type="evidence" value="ECO:0007669"/>
    <property type="project" value="UniProtKB-KW"/>
</dbReference>
<dbReference type="Gene3D" id="3.30.565.10">
    <property type="entry name" value="Histidine kinase-like ATPase, C-terminal domain"/>
    <property type="match status" value="1"/>
</dbReference>
<keyword evidence="6" id="KW-0418">Kinase</keyword>
<evidence type="ECO:0000256" key="2">
    <source>
        <dbReference type="ARBA" id="ARBA00004236"/>
    </source>
</evidence>
<dbReference type="InterPro" id="IPR005467">
    <property type="entry name" value="His_kinase_dom"/>
</dbReference>
<dbReference type="SUPFAM" id="SSF47384">
    <property type="entry name" value="Homodimeric domain of signal transducing histidine kinase"/>
    <property type="match status" value="1"/>
</dbReference>
<dbReference type="PANTHER" id="PTHR43711">
    <property type="entry name" value="TWO-COMPONENT HISTIDINE KINASE"/>
    <property type="match status" value="1"/>
</dbReference>
<evidence type="ECO:0000259" key="10">
    <source>
        <dbReference type="PROSITE" id="PS50109"/>
    </source>
</evidence>
<evidence type="ECO:0000256" key="8">
    <source>
        <dbReference type="SAM" id="Coils"/>
    </source>
</evidence>
<accession>A0ABW2MWI9</accession>
<feature type="region of interest" description="Disordered" evidence="9">
    <location>
        <begin position="589"/>
        <end position="618"/>
    </location>
</feature>
<dbReference type="SUPFAM" id="SSF55874">
    <property type="entry name" value="ATPase domain of HSP90 chaperone/DNA topoisomerase II/histidine kinase"/>
    <property type="match status" value="1"/>
</dbReference>
<feature type="domain" description="Histidine kinase" evidence="10">
    <location>
        <begin position="376"/>
        <end position="594"/>
    </location>
</feature>
<dbReference type="Pfam" id="PF01590">
    <property type="entry name" value="GAF"/>
    <property type="match status" value="1"/>
</dbReference>
<keyword evidence="12" id="KW-1185">Reference proteome</keyword>
<sequence length="618" mass="68138">MDQVRAGERRTRDLSWGDARARALMHALARDAATRAGFRVCAIEVVRPKGLLEFVAIYGDMTSADERLGTASRLADMQMVFADGERIGHFIWIPDESYSDSTRELIDGVVAVPDIPSTGNPEDWHPMDMLVAQIADERGDLRALLYLDVPADLKRPDKDRVLEISDALSLTLRSVVTLVEREEFADHMRIIRATRRLARSNPARHDVNHLLREARTTLLGALSVDELEIHVFLDQDAESPDTLGLGMAPDVRQALDEAAARAWANQRVLIIETSRIWGDPELDATHADWFSQALEAAGFEAVVVAPVGVDDEVLGMLMAARRTGSRRWTDGEGVAALELGHDLGRAIANAHATQRERALLEELRELEEARHRFLRELTHEINNPMTVIAANAEFLAASEFAGDRDQRRAQAILRGTERLSDLLEGLAMLSRVSDPQHPPMMERIDLVPIVDETLASMTAVAEKASITLHLVGETHPAMVYADAREIASAIINLVDNAVKYSNPGDEIWLGVERGLDGSITFGCKDEGIGISQADQDRLFLPLFRSTNEEALRRPGTGLGLGIVREIMQRHGGSVEVESRLGRGTCIRLHFPPMPQGEVRDPSRRSSSTQPGTSRVAGP</sequence>
<dbReference type="SMART" id="SM00065">
    <property type="entry name" value="GAF"/>
    <property type="match status" value="1"/>
</dbReference>
<reference evidence="12" key="1">
    <citation type="journal article" date="2019" name="Int. J. Syst. Evol. Microbiol.">
        <title>The Global Catalogue of Microorganisms (GCM) 10K type strain sequencing project: providing services to taxonomists for standard genome sequencing and annotation.</title>
        <authorList>
            <consortium name="The Broad Institute Genomics Platform"/>
            <consortium name="The Broad Institute Genome Sequencing Center for Infectious Disease"/>
            <person name="Wu L."/>
            <person name="Ma J."/>
        </authorList>
    </citation>
    <scope>NUCLEOTIDE SEQUENCE [LARGE SCALE GENOMIC DNA]</scope>
    <source>
        <strain evidence="12">FCH27</strain>
    </source>
</reference>
<organism evidence="11 12">
    <name type="scientific">Nocardioides astragali</name>
    <dbReference type="NCBI Taxonomy" id="1776736"/>
    <lineage>
        <taxon>Bacteria</taxon>
        <taxon>Bacillati</taxon>
        <taxon>Actinomycetota</taxon>
        <taxon>Actinomycetes</taxon>
        <taxon>Propionibacteriales</taxon>
        <taxon>Nocardioidaceae</taxon>
        <taxon>Nocardioides</taxon>
    </lineage>
</organism>
<dbReference type="Proteomes" id="UP001596524">
    <property type="component" value="Unassembled WGS sequence"/>
</dbReference>
<keyword evidence="11" id="KW-0067">ATP-binding</keyword>
<dbReference type="RefSeq" id="WP_255890162.1">
    <property type="nucleotide sequence ID" value="NZ_JAFMZM010000003.1"/>
</dbReference>